<evidence type="ECO:0000313" key="1">
    <source>
        <dbReference type="EMBL" id="GFY76956.1"/>
    </source>
</evidence>
<gene>
    <name evidence="1" type="ORF">TNIN_24811</name>
</gene>
<sequence>MHSTQKKITAVLSKKECTKKGFATRVGRNCKEYSNSPPIDHVFRARGGPQARKRGKEGKKLLFAWSQDLSDELPSTTLISKNLGYPQIVSGIHVRLLKRVNHHQK</sequence>
<dbReference type="Proteomes" id="UP000886998">
    <property type="component" value="Unassembled WGS sequence"/>
</dbReference>
<proteinExistence type="predicted"/>
<evidence type="ECO:0000313" key="2">
    <source>
        <dbReference type="Proteomes" id="UP000886998"/>
    </source>
</evidence>
<organism evidence="1 2">
    <name type="scientific">Trichonephila inaurata madagascariensis</name>
    <dbReference type="NCBI Taxonomy" id="2747483"/>
    <lineage>
        <taxon>Eukaryota</taxon>
        <taxon>Metazoa</taxon>
        <taxon>Ecdysozoa</taxon>
        <taxon>Arthropoda</taxon>
        <taxon>Chelicerata</taxon>
        <taxon>Arachnida</taxon>
        <taxon>Araneae</taxon>
        <taxon>Araneomorphae</taxon>
        <taxon>Entelegynae</taxon>
        <taxon>Araneoidea</taxon>
        <taxon>Nephilidae</taxon>
        <taxon>Trichonephila</taxon>
        <taxon>Trichonephila inaurata</taxon>
    </lineage>
</organism>
<keyword evidence="2" id="KW-1185">Reference proteome</keyword>
<name>A0A8X7CQK5_9ARAC</name>
<accession>A0A8X7CQK5</accession>
<comment type="caution">
    <text evidence="1">The sequence shown here is derived from an EMBL/GenBank/DDBJ whole genome shotgun (WGS) entry which is preliminary data.</text>
</comment>
<protein>
    <submittedName>
        <fullName evidence="1">Uncharacterized protein</fullName>
    </submittedName>
</protein>
<dbReference type="AlphaFoldDB" id="A0A8X7CQK5"/>
<reference evidence="1" key="1">
    <citation type="submission" date="2020-08" db="EMBL/GenBank/DDBJ databases">
        <title>Multicomponent nature underlies the extraordinary mechanical properties of spider dragline silk.</title>
        <authorList>
            <person name="Kono N."/>
            <person name="Nakamura H."/>
            <person name="Mori M."/>
            <person name="Yoshida Y."/>
            <person name="Ohtoshi R."/>
            <person name="Malay A.D."/>
            <person name="Moran D.A.P."/>
            <person name="Tomita M."/>
            <person name="Numata K."/>
            <person name="Arakawa K."/>
        </authorList>
    </citation>
    <scope>NUCLEOTIDE SEQUENCE</scope>
</reference>
<dbReference type="EMBL" id="BMAV01022243">
    <property type="protein sequence ID" value="GFY76956.1"/>
    <property type="molecule type" value="Genomic_DNA"/>
</dbReference>